<feature type="transmembrane region" description="Helical" evidence="2">
    <location>
        <begin position="36"/>
        <end position="55"/>
    </location>
</feature>
<proteinExistence type="predicted"/>
<name>A0A9N8D6S8_9STRA</name>
<organism evidence="3 4">
    <name type="scientific">Seminavis robusta</name>
    <dbReference type="NCBI Taxonomy" id="568900"/>
    <lineage>
        <taxon>Eukaryota</taxon>
        <taxon>Sar</taxon>
        <taxon>Stramenopiles</taxon>
        <taxon>Ochrophyta</taxon>
        <taxon>Bacillariophyta</taxon>
        <taxon>Bacillariophyceae</taxon>
        <taxon>Bacillariophycidae</taxon>
        <taxon>Naviculales</taxon>
        <taxon>Naviculaceae</taxon>
        <taxon>Seminavis</taxon>
    </lineage>
</organism>
<keyword evidence="2" id="KW-0472">Membrane</keyword>
<gene>
    <name evidence="3" type="ORF">SEMRO_21_G014540.1</name>
</gene>
<feature type="compositionally biased region" description="Low complexity" evidence="1">
    <location>
        <begin position="189"/>
        <end position="206"/>
    </location>
</feature>
<keyword evidence="2" id="KW-0812">Transmembrane</keyword>
<reference evidence="3" key="1">
    <citation type="submission" date="2020-06" db="EMBL/GenBank/DDBJ databases">
        <authorList>
            <consortium name="Plant Systems Biology data submission"/>
        </authorList>
    </citation>
    <scope>NUCLEOTIDE SEQUENCE</scope>
    <source>
        <strain evidence="3">D6</strain>
    </source>
</reference>
<accession>A0A9N8D6S8</accession>
<feature type="compositionally biased region" description="Acidic residues" evidence="1">
    <location>
        <begin position="161"/>
        <end position="173"/>
    </location>
</feature>
<dbReference type="Proteomes" id="UP001153069">
    <property type="component" value="Unassembled WGS sequence"/>
</dbReference>
<comment type="caution">
    <text evidence="3">The sequence shown here is derived from an EMBL/GenBank/DDBJ whole genome shotgun (WGS) entry which is preliminary data.</text>
</comment>
<protein>
    <recommendedName>
        <fullName evidence="5">Transmembrane protein</fullName>
    </recommendedName>
</protein>
<feature type="transmembrane region" description="Helical" evidence="2">
    <location>
        <begin position="75"/>
        <end position="96"/>
    </location>
</feature>
<dbReference type="AlphaFoldDB" id="A0A9N8D6S8"/>
<sequence length="206" mass="23254">MSITHEFYNATVADAMDNEYLQCKDSIWVQHVMRLVLLYSSAALSLLNGATYYGLRKRLLLRTNSRRVYHRRLAYFCIFAGAILVIAGMLFLNAFVAPCGRNNFRPSDCRCRGFDMGYFIFGLAALSLGVVWWGQHFRHRAYENAYKVRAAMPRDTGTDLADTDVPDTATDPEPENHGMEQITEEEEGSSSSSSYEDGGFSRAFVV</sequence>
<feature type="region of interest" description="Disordered" evidence="1">
    <location>
        <begin position="157"/>
        <end position="206"/>
    </location>
</feature>
<evidence type="ECO:0000256" key="2">
    <source>
        <dbReference type="SAM" id="Phobius"/>
    </source>
</evidence>
<keyword evidence="4" id="KW-1185">Reference proteome</keyword>
<evidence type="ECO:0008006" key="5">
    <source>
        <dbReference type="Google" id="ProtNLM"/>
    </source>
</evidence>
<keyword evidence="2" id="KW-1133">Transmembrane helix</keyword>
<evidence type="ECO:0000313" key="4">
    <source>
        <dbReference type="Proteomes" id="UP001153069"/>
    </source>
</evidence>
<evidence type="ECO:0000256" key="1">
    <source>
        <dbReference type="SAM" id="MobiDB-lite"/>
    </source>
</evidence>
<feature type="transmembrane region" description="Helical" evidence="2">
    <location>
        <begin position="116"/>
        <end position="134"/>
    </location>
</feature>
<dbReference type="EMBL" id="CAICTM010000021">
    <property type="protein sequence ID" value="CAB9497507.1"/>
    <property type="molecule type" value="Genomic_DNA"/>
</dbReference>
<evidence type="ECO:0000313" key="3">
    <source>
        <dbReference type="EMBL" id="CAB9497507.1"/>
    </source>
</evidence>